<evidence type="ECO:0000313" key="8">
    <source>
        <dbReference type="EMBL" id="KAJ9585155.1"/>
    </source>
</evidence>
<feature type="modified residue" description="N6-(pyridoxal phosphate)lysine" evidence="6">
    <location>
        <position position="178"/>
    </location>
</feature>
<keyword evidence="3" id="KW-0210">Decarboxylase</keyword>
<dbReference type="PANTHER" id="PTHR11999:SF70">
    <property type="entry name" value="MIP05841P"/>
    <property type="match status" value="1"/>
</dbReference>
<reference evidence="8" key="1">
    <citation type="journal article" date="2023" name="IScience">
        <title>Live-bearing cockroach genome reveals convergent evolutionary mechanisms linked to viviparity in insects and beyond.</title>
        <authorList>
            <person name="Fouks B."/>
            <person name="Harrison M.C."/>
            <person name="Mikhailova A.A."/>
            <person name="Marchal E."/>
            <person name="English S."/>
            <person name="Carruthers M."/>
            <person name="Jennings E.C."/>
            <person name="Chiamaka E.L."/>
            <person name="Frigard R.A."/>
            <person name="Pippel M."/>
            <person name="Attardo G.M."/>
            <person name="Benoit J.B."/>
            <person name="Bornberg-Bauer E."/>
            <person name="Tobe S.S."/>
        </authorList>
    </citation>
    <scope>NUCLEOTIDE SEQUENCE</scope>
    <source>
        <strain evidence="8">Stay&amp;Tobe</strain>
    </source>
</reference>
<dbReference type="InterPro" id="IPR015421">
    <property type="entry name" value="PyrdxlP-dep_Trfase_major"/>
</dbReference>
<keyword evidence="9" id="KW-1185">Reference proteome</keyword>
<reference evidence="8" key="2">
    <citation type="submission" date="2023-05" db="EMBL/GenBank/DDBJ databases">
        <authorList>
            <person name="Fouks B."/>
        </authorList>
    </citation>
    <scope>NUCLEOTIDE SEQUENCE</scope>
    <source>
        <strain evidence="8">Stay&amp;Tobe</strain>
        <tissue evidence="8">Testes</tissue>
    </source>
</reference>
<keyword evidence="5 7" id="KW-0456">Lyase</keyword>
<evidence type="ECO:0000256" key="1">
    <source>
        <dbReference type="ARBA" id="ARBA00001933"/>
    </source>
</evidence>
<evidence type="ECO:0000256" key="2">
    <source>
        <dbReference type="ARBA" id="ARBA00009533"/>
    </source>
</evidence>
<evidence type="ECO:0000256" key="4">
    <source>
        <dbReference type="ARBA" id="ARBA00022898"/>
    </source>
</evidence>
<protein>
    <submittedName>
        <fullName evidence="8">Uncharacterized protein</fullName>
    </submittedName>
</protein>
<dbReference type="AlphaFoldDB" id="A0AAD7ZQT2"/>
<proteinExistence type="inferred from homology"/>
<comment type="similarity">
    <text evidence="2 7">Belongs to the group II decarboxylase family.</text>
</comment>
<dbReference type="SUPFAM" id="SSF53383">
    <property type="entry name" value="PLP-dependent transferases"/>
    <property type="match status" value="1"/>
</dbReference>
<dbReference type="Proteomes" id="UP001233999">
    <property type="component" value="Unassembled WGS sequence"/>
</dbReference>
<dbReference type="Pfam" id="PF00282">
    <property type="entry name" value="Pyridoxal_deC"/>
    <property type="match status" value="1"/>
</dbReference>
<organism evidence="8 9">
    <name type="scientific">Diploptera punctata</name>
    <name type="common">Pacific beetle cockroach</name>
    <dbReference type="NCBI Taxonomy" id="6984"/>
    <lineage>
        <taxon>Eukaryota</taxon>
        <taxon>Metazoa</taxon>
        <taxon>Ecdysozoa</taxon>
        <taxon>Arthropoda</taxon>
        <taxon>Hexapoda</taxon>
        <taxon>Insecta</taxon>
        <taxon>Pterygota</taxon>
        <taxon>Neoptera</taxon>
        <taxon>Polyneoptera</taxon>
        <taxon>Dictyoptera</taxon>
        <taxon>Blattodea</taxon>
        <taxon>Blaberoidea</taxon>
        <taxon>Blaberidae</taxon>
        <taxon>Diplopterinae</taxon>
        <taxon>Diploptera</taxon>
    </lineage>
</organism>
<dbReference type="PROSITE" id="PS00392">
    <property type="entry name" value="DDC_GAD_HDC_YDC"/>
    <property type="match status" value="1"/>
</dbReference>
<dbReference type="Gene3D" id="3.90.1150.10">
    <property type="entry name" value="Aspartate Aminotransferase, domain 1"/>
    <property type="match status" value="1"/>
</dbReference>
<dbReference type="InterPro" id="IPR015424">
    <property type="entry name" value="PyrdxlP-dep_Trfase"/>
</dbReference>
<dbReference type="GO" id="GO:0019752">
    <property type="term" value="P:carboxylic acid metabolic process"/>
    <property type="evidence" value="ECO:0007669"/>
    <property type="project" value="InterPro"/>
</dbReference>
<dbReference type="EMBL" id="JASPKZ010007295">
    <property type="protein sequence ID" value="KAJ9585155.1"/>
    <property type="molecule type" value="Genomic_DNA"/>
</dbReference>
<gene>
    <name evidence="8" type="ORF">L9F63_003046</name>
</gene>
<dbReference type="GO" id="GO:0030170">
    <property type="term" value="F:pyridoxal phosphate binding"/>
    <property type="evidence" value="ECO:0007669"/>
    <property type="project" value="InterPro"/>
</dbReference>
<evidence type="ECO:0000313" key="9">
    <source>
        <dbReference type="Proteomes" id="UP001233999"/>
    </source>
</evidence>
<accession>A0AAD7ZQT2</accession>
<dbReference type="GO" id="GO:0016831">
    <property type="term" value="F:carboxy-lyase activity"/>
    <property type="evidence" value="ECO:0007669"/>
    <property type="project" value="UniProtKB-KW"/>
</dbReference>
<name>A0AAD7ZQT2_DIPPU</name>
<dbReference type="PANTHER" id="PTHR11999">
    <property type="entry name" value="GROUP II PYRIDOXAL-5-PHOSPHATE DECARBOXYLASE"/>
    <property type="match status" value="1"/>
</dbReference>
<evidence type="ECO:0000256" key="3">
    <source>
        <dbReference type="ARBA" id="ARBA00022793"/>
    </source>
</evidence>
<keyword evidence="4 6" id="KW-0663">Pyridoxal phosphate</keyword>
<dbReference type="InterPro" id="IPR021115">
    <property type="entry name" value="Pyridoxal-P_BS"/>
</dbReference>
<dbReference type="InterPro" id="IPR010977">
    <property type="entry name" value="Aromatic_deC"/>
</dbReference>
<evidence type="ECO:0000256" key="6">
    <source>
        <dbReference type="PIRSR" id="PIRSR602129-50"/>
    </source>
</evidence>
<dbReference type="Gene3D" id="3.40.640.10">
    <property type="entry name" value="Type I PLP-dependent aspartate aminotransferase-like (Major domain)"/>
    <property type="match status" value="1"/>
</dbReference>
<evidence type="ECO:0000256" key="5">
    <source>
        <dbReference type="ARBA" id="ARBA00023239"/>
    </source>
</evidence>
<evidence type="ECO:0000256" key="7">
    <source>
        <dbReference type="RuleBase" id="RU000382"/>
    </source>
</evidence>
<dbReference type="GO" id="GO:0006520">
    <property type="term" value="P:amino acid metabolic process"/>
    <property type="evidence" value="ECO:0007669"/>
    <property type="project" value="InterPro"/>
</dbReference>
<dbReference type="PRINTS" id="PR00800">
    <property type="entry name" value="YHDCRBOXLASE"/>
</dbReference>
<sequence length="347" mass="39369">MGLPNFYLHECGTGGGVFTTGGSESILIAVIAARYHAIKRLKKSQEEKPDNCFLPKLVMYFSEDAHSCIEKTANICMVKKRKVETDECFRLTGCALEKVIKEDIAKGLVPFMVISTMGSTSTTACDKISEIAEICQRYPNIWLHIDAAYGGNTLICPEFRYLVEGIECSDSFNCNPHKLLNSLVDCAAVYFKDVCKVKEAMHVCRHTVNSEEGDDYGDWSISLSRRLRGLKLWYVLRSYGIEGLQHLIRAQCCLAKCFKTLVKQDERFEILNDVKMGLVCFRLREGNEKTKQLFDSISKEGQIILSPTVVKQKQIIRLCITNEKTEEEDIHTAWNIIKRHADKILKC</sequence>
<dbReference type="InterPro" id="IPR015422">
    <property type="entry name" value="PyrdxlP-dep_Trfase_small"/>
</dbReference>
<dbReference type="GO" id="GO:0005737">
    <property type="term" value="C:cytoplasm"/>
    <property type="evidence" value="ECO:0007669"/>
    <property type="project" value="TreeGrafter"/>
</dbReference>
<dbReference type="InterPro" id="IPR002129">
    <property type="entry name" value="PyrdxlP-dep_de-COase"/>
</dbReference>
<comment type="caution">
    <text evidence="8">The sequence shown here is derived from an EMBL/GenBank/DDBJ whole genome shotgun (WGS) entry which is preliminary data.</text>
</comment>
<comment type="cofactor">
    <cofactor evidence="1 6 7">
        <name>pyridoxal 5'-phosphate</name>
        <dbReference type="ChEBI" id="CHEBI:597326"/>
    </cofactor>
</comment>